<dbReference type="PANTHER" id="PTHR33393">
    <property type="entry name" value="POLYGLUTAMINE SYNTHESIS ACCESSORY PROTEIN RV0574C-RELATED"/>
    <property type="match status" value="1"/>
</dbReference>
<dbReference type="SUPFAM" id="SSF56300">
    <property type="entry name" value="Metallo-dependent phosphatases"/>
    <property type="match status" value="1"/>
</dbReference>
<dbReference type="Gene3D" id="3.60.21.10">
    <property type="match status" value="1"/>
</dbReference>
<dbReference type="PANTHER" id="PTHR33393:SF13">
    <property type="entry name" value="PGA BIOSYNTHESIS PROTEIN CAPA"/>
    <property type="match status" value="1"/>
</dbReference>
<accession>A0ABP8ERY4</accession>
<dbReference type="InterPro" id="IPR029052">
    <property type="entry name" value="Metallo-depent_PP-like"/>
</dbReference>
<dbReference type="Pfam" id="PF09587">
    <property type="entry name" value="PGA_cap"/>
    <property type="match status" value="1"/>
</dbReference>
<evidence type="ECO:0000256" key="2">
    <source>
        <dbReference type="SAM" id="MobiDB-lite"/>
    </source>
</evidence>
<name>A0ABP8ERY4_9MICO</name>
<comment type="caution">
    <text evidence="4">The sequence shown here is derived from an EMBL/GenBank/DDBJ whole genome shotgun (WGS) entry which is preliminary data.</text>
</comment>
<dbReference type="InterPro" id="IPR019079">
    <property type="entry name" value="Capsule_synth_CapA"/>
</dbReference>
<dbReference type="SMART" id="SM00854">
    <property type="entry name" value="PGA_cap"/>
    <property type="match status" value="1"/>
</dbReference>
<evidence type="ECO:0000313" key="4">
    <source>
        <dbReference type="EMBL" id="GAA4286757.1"/>
    </source>
</evidence>
<feature type="region of interest" description="Disordered" evidence="2">
    <location>
        <begin position="25"/>
        <end position="63"/>
    </location>
</feature>
<sequence>MLASALTGVALASAVAGLGAGARPLPDGGPDAPPAATPAPVLTPTPAPTPGPAPSSTPTPAPDVTFTILSAGDVLPHASVNRSAALPGGGYDFVPLMAGVEEWTAGADLALCSLEVPLAPPGEEVSAYPAFGAPGELVTALAELGWDGCATATNHALDRGLAGVSHTLDMLDAAGLGHVGTARDAGEAAQPQLYVLRRGEREIVVAHLAATTLLNGPAAPAAAPWAVTRADAGALTEQARAAREAGADVVVASLHWGVEYVHSPTREQLEIAAALADGGQIDVVLGNHSHVPQPIEQLPGGPDGAGMWVAWSMGNFLSNQDDECCTMETATGVMTTTTVEVPADGPARVTGLGWAPVTVDRDGEHRIYPLLDLAAGAGPSGLRLDDATIASRAARVTEVMGADRVRREAADPTGPEPEVVPRGLRAVSGP</sequence>
<protein>
    <recommendedName>
        <fullName evidence="3">Capsule synthesis protein CapA domain-containing protein</fullName>
    </recommendedName>
</protein>
<evidence type="ECO:0000313" key="5">
    <source>
        <dbReference type="Proteomes" id="UP001499841"/>
    </source>
</evidence>
<dbReference type="EMBL" id="BAABBA010000004">
    <property type="protein sequence ID" value="GAA4286757.1"/>
    <property type="molecule type" value="Genomic_DNA"/>
</dbReference>
<evidence type="ECO:0000259" key="3">
    <source>
        <dbReference type="SMART" id="SM00854"/>
    </source>
</evidence>
<keyword evidence="5" id="KW-1185">Reference proteome</keyword>
<evidence type="ECO:0000256" key="1">
    <source>
        <dbReference type="ARBA" id="ARBA00005662"/>
    </source>
</evidence>
<dbReference type="CDD" id="cd07381">
    <property type="entry name" value="MPP_CapA"/>
    <property type="match status" value="1"/>
</dbReference>
<dbReference type="Proteomes" id="UP001499841">
    <property type="component" value="Unassembled WGS sequence"/>
</dbReference>
<gene>
    <name evidence="4" type="ORF">GCM10022262_11160</name>
</gene>
<feature type="domain" description="Capsule synthesis protein CapA" evidence="3">
    <location>
        <begin position="67"/>
        <end position="320"/>
    </location>
</feature>
<comment type="similarity">
    <text evidence="1">Belongs to the CapA family.</text>
</comment>
<organism evidence="4 5">
    <name type="scientific">Georgenia daeguensis</name>
    <dbReference type="NCBI Taxonomy" id="908355"/>
    <lineage>
        <taxon>Bacteria</taxon>
        <taxon>Bacillati</taxon>
        <taxon>Actinomycetota</taxon>
        <taxon>Actinomycetes</taxon>
        <taxon>Micrococcales</taxon>
        <taxon>Bogoriellaceae</taxon>
        <taxon>Georgenia</taxon>
    </lineage>
</organism>
<proteinExistence type="inferred from homology"/>
<feature type="region of interest" description="Disordered" evidence="2">
    <location>
        <begin position="403"/>
        <end position="430"/>
    </location>
</feature>
<dbReference type="InterPro" id="IPR052169">
    <property type="entry name" value="CW_Biosynth-Accessory"/>
</dbReference>
<reference evidence="5" key="1">
    <citation type="journal article" date="2019" name="Int. J. Syst. Evol. Microbiol.">
        <title>The Global Catalogue of Microorganisms (GCM) 10K type strain sequencing project: providing services to taxonomists for standard genome sequencing and annotation.</title>
        <authorList>
            <consortium name="The Broad Institute Genomics Platform"/>
            <consortium name="The Broad Institute Genome Sequencing Center for Infectious Disease"/>
            <person name="Wu L."/>
            <person name="Ma J."/>
        </authorList>
    </citation>
    <scope>NUCLEOTIDE SEQUENCE [LARGE SCALE GENOMIC DNA]</scope>
    <source>
        <strain evidence="5">JCM 17459</strain>
    </source>
</reference>
<feature type="compositionally biased region" description="Pro residues" evidence="2">
    <location>
        <begin position="31"/>
        <end position="61"/>
    </location>
</feature>